<gene>
    <name evidence="2" type="ORF">EJB05_03010</name>
</gene>
<accession>A0A5J9WXQ7</accession>
<dbReference type="Proteomes" id="UP000324897">
    <property type="component" value="Chromosome 6"/>
</dbReference>
<reference evidence="2 3" key="1">
    <citation type="journal article" date="2019" name="Sci. Rep.">
        <title>A high-quality genome of Eragrostis curvula grass provides insights into Poaceae evolution and supports new strategies to enhance forage quality.</title>
        <authorList>
            <person name="Carballo J."/>
            <person name="Santos B.A.C.M."/>
            <person name="Zappacosta D."/>
            <person name="Garbus I."/>
            <person name="Selva J.P."/>
            <person name="Gallo C.A."/>
            <person name="Diaz A."/>
            <person name="Albertini E."/>
            <person name="Caccamo M."/>
            <person name="Echenique V."/>
        </authorList>
    </citation>
    <scope>NUCLEOTIDE SEQUENCE [LARGE SCALE GENOMIC DNA]</scope>
    <source>
        <strain evidence="3">cv. Victoria</strain>
        <tissue evidence="2">Leaf</tissue>
    </source>
</reference>
<evidence type="ECO:0000313" key="2">
    <source>
        <dbReference type="EMBL" id="TVU51574.1"/>
    </source>
</evidence>
<dbReference type="Gramene" id="TVU51574">
    <property type="protein sequence ID" value="TVU51574"/>
    <property type="gene ID" value="EJB05_03010"/>
</dbReference>
<dbReference type="EMBL" id="RWGY01000002">
    <property type="protein sequence ID" value="TVU51574.1"/>
    <property type="molecule type" value="Genomic_DNA"/>
</dbReference>
<dbReference type="InterPro" id="IPR046533">
    <property type="entry name" value="DUF6598"/>
</dbReference>
<organism evidence="2 3">
    <name type="scientific">Eragrostis curvula</name>
    <name type="common">weeping love grass</name>
    <dbReference type="NCBI Taxonomy" id="38414"/>
    <lineage>
        <taxon>Eukaryota</taxon>
        <taxon>Viridiplantae</taxon>
        <taxon>Streptophyta</taxon>
        <taxon>Embryophyta</taxon>
        <taxon>Tracheophyta</taxon>
        <taxon>Spermatophyta</taxon>
        <taxon>Magnoliopsida</taxon>
        <taxon>Liliopsida</taxon>
        <taxon>Poales</taxon>
        <taxon>Poaceae</taxon>
        <taxon>PACMAD clade</taxon>
        <taxon>Chloridoideae</taxon>
        <taxon>Eragrostideae</taxon>
        <taxon>Eragrostidinae</taxon>
        <taxon>Eragrostis</taxon>
    </lineage>
</organism>
<comment type="caution">
    <text evidence="2">The sequence shown here is derived from an EMBL/GenBank/DDBJ whole genome shotgun (WGS) entry which is preliminary data.</text>
</comment>
<protein>
    <recommendedName>
        <fullName evidence="1">DUF6598 domain-containing protein</fullName>
    </recommendedName>
</protein>
<feature type="domain" description="DUF6598" evidence="1">
    <location>
        <begin position="136"/>
        <end position="368"/>
    </location>
</feature>
<dbReference type="AlphaFoldDB" id="A0A5J9WXQ7"/>
<evidence type="ECO:0000313" key="3">
    <source>
        <dbReference type="Proteomes" id="UP000324897"/>
    </source>
</evidence>
<dbReference type="PANTHER" id="PTHR33065:SF19">
    <property type="entry name" value="OS11G0130700 PROTEIN"/>
    <property type="match status" value="1"/>
</dbReference>
<dbReference type="Pfam" id="PF20241">
    <property type="entry name" value="DUF6598"/>
    <property type="match status" value="1"/>
</dbReference>
<name>A0A5J9WXQ7_9POAL</name>
<evidence type="ECO:0000259" key="1">
    <source>
        <dbReference type="Pfam" id="PF20241"/>
    </source>
</evidence>
<keyword evidence="3" id="KW-1185">Reference proteome</keyword>
<dbReference type="OrthoDB" id="664446at2759"/>
<dbReference type="PANTHER" id="PTHR33065">
    <property type="entry name" value="OS07G0486400 PROTEIN"/>
    <property type="match status" value="1"/>
</dbReference>
<proteinExistence type="predicted"/>
<sequence length="373" mass="41878">MASSSTSRRGTEKRKRDRRRSHVYDYIILPGGDRFDIPEGEDKQEWIQFFDESSKAAREVIARYGDGRPADGIYRACILPKSTHRDGSIYSVAGGWHKDYRISNTTETQLDPMILSNPPRCYPDQESCILHTPRPMMQIFSLKLATISAHTSGPALLYGYIATRDTRDELRNYVFNRSRDNPIMLELGSLIEMIGPKPCIGMRGAVLIEYDMKIKIGEEQDDLQLIDGVSDFDELMTPVYKPFLNRIDGAGGAVDITLAMFHEAVEATIQVDTSQVNVGSGFSCLLLNCFVSGQEEEIQLFHGGISQLPGRFVVAVVMGTWMHLKLKFGDERGSRSNEFERCTSFKAKMHGCASQEITLDEGSVMVNVTWSTF</sequence>